<proteinExistence type="predicted"/>
<reference evidence="1" key="1">
    <citation type="submission" date="2018-10" db="EMBL/GenBank/DDBJ databases">
        <title>Hidden diversity of soil giant viruses.</title>
        <authorList>
            <person name="Schulz F."/>
            <person name="Alteio L."/>
            <person name="Goudeau D."/>
            <person name="Ryan E.M."/>
            <person name="Malmstrom R.R."/>
            <person name="Blanchard J."/>
            <person name="Woyke T."/>
        </authorList>
    </citation>
    <scope>NUCLEOTIDE SEQUENCE</scope>
    <source>
        <strain evidence="1">EDV1</strain>
    </source>
</reference>
<evidence type="ECO:0000313" key="1">
    <source>
        <dbReference type="EMBL" id="AYV77884.1"/>
    </source>
</evidence>
<name>A0A3G4ZU88_9VIRU</name>
<organism evidence="1">
    <name type="scientific">Edafosvirus sp</name>
    <dbReference type="NCBI Taxonomy" id="2487765"/>
    <lineage>
        <taxon>Viruses</taxon>
        <taxon>Varidnaviria</taxon>
        <taxon>Bamfordvirae</taxon>
        <taxon>Nucleocytoviricota</taxon>
        <taxon>Megaviricetes</taxon>
        <taxon>Imitervirales</taxon>
        <taxon>Mimiviridae</taxon>
        <taxon>Klosneuvirinae</taxon>
    </lineage>
</organism>
<protein>
    <submittedName>
        <fullName evidence="1">Uncharacterized protein</fullName>
    </submittedName>
</protein>
<accession>A0A3G4ZU88</accession>
<gene>
    <name evidence="1" type="ORF">Edafosvirus2_63</name>
</gene>
<sequence>MAQHDINTFNRLSTELVELDRVLQIRRNQLVSFYDNAVILTLTEQKEVNRHAMAVIKRRTILSDKLKELKFQVIAEMKQGEEKVVQEFLANFVRSLKIVTKKHPVWMSILTNGVVCIQSVRSDRHPNDWCYGDCGGLSMADPEGNVLENFQLPPTRTISFTTAFLADEIAKISGDILATCGTSLIFRRY</sequence>
<dbReference type="EMBL" id="MK072067">
    <property type="protein sequence ID" value="AYV77884.1"/>
    <property type="molecule type" value="Genomic_DNA"/>
</dbReference>